<dbReference type="PANTHER" id="PTHR37992:SF1">
    <property type="entry name" value="DUF1774-DOMAIN-CONTAINING PROTEIN"/>
    <property type="match status" value="1"/>
</dbReference>
<organism evidence="2 3">
    <name type="scientific">Austropuccinia psidii MF-1</name>
    <dbReference type="NCBI Taxonomy" id="1389203"/>
    <lineage>
        <taxon>Eukaryota</taxon>
        <taxon>Fungi</taxon>
        <taxon>Dikarya</taxon>
        <taxon>Basidiomycota</taxon>
        <taxon>Pucciniomycotina</taxon>
        <taxon>Pucciniomycetes</taxon>
        <taxon>Pucciniales</taxon>
        <taxon>Sphaerophragmiaceae</taxon>
        <taxon>Austropuccinia</taxon>
    </lineage>
</organism>
<feature type="transmembrane region" description="Helical" evidence="1">
    <location>
        <begin position="78"/>
        <end position="102"/>
    </location>
</feature>
<dbReference type="InterPro" id="IPR013920">
    <property type="entry name" value="DUF1774_fun"/>
</dbReference>
<keyword evidence="1" id="KW-0812">Transmembrane</keyword>
<evidence type="ECO:0000313" key="2">
    <source>
        <dbReference type="EMBL" id="MBW0509350.1"/>
    </source>
</evidence>
<comment type="caution">
    <text evidence="2">The sequence shown here is derived from an EMBL/GenBank/DDBJ whole genome shotgun (WGS) entry which is preliminary data.</text>
</comment>
<keyword evidence="3" id="KW-1185">Reference proteome</keyword>
<name>A0A9Q3HPQ5_9BASI</name>
<dbReference type="Gene3D" id="1.20.1260.100">
    <property type="entry name" value="TspO/MBR protein"/>
    <property type="match status" value="1"/>
</dbReference>
<reference evidence="2" key="1">
    <citation type="submission" date="2021-03" db="EMBL/GenBank/DDBJ databases">
        <title>Draft genome sequence of rust myrtle Austropuccinia psidii MF-1, a brazilian biotype.</title>
        <authorList>
            <person name="Quecine M.C."/>
            <person name="Pachon D.M.R."/>
            <person name="Bonatelli M.L."/>
            <person name="Correr F.H."/>
            <person name="Franceschini L.M."/>
            <person name="Leite T.F."/>
            <person name="Margarido G.R.A."/>
            <person name="Almeida C.A."/>
            <person name="Ferrarezi J.A."/>
            <person name="Labate C.A."/>
        </authorList>
    </citation>
    <scope>NUCLEOTIDE SEQUENCE</scope>
    <source>
        <strain evidence="2">MF-1</strain>
    </source>
</reference>
<dbReference type="InterPro" id="IPR038330">
    <property type="entry name" value="TspO/MBR-related_sf"/>
</dbReference>
<feature type="transmembrane region" description="Helical" evidence="1">
    <location>
        <begin position="142"/>
        <end position="164"/>
    </location>
</feature>
<feature type="transmembrane region" description="Helical" evidence="1">
    <location>
        <begin position="225"/>
        <end position="243"/>
    </location>
</feature>
<keyword evidence="1" id="KW-1133">Transmembrane helix</keyword>
<accession>A0A9Q3HPQ5</accession>
<dbReference type="EMBL" id="AVOT02020896">
    <property type="protein sequence ID" value="MBW0509350.1"/>
    <property type="molecule type" value="Genomic_DNA"/>
</dbReference>
<dbReference type="OrthoDB" id="3342455at2759"/>
<evidence type="ECO:0000256" key="1">
    <source>
        <dbReference type="SAM" id="Phobius"/>
    </source>
</evidence>
<feature type="transmembrane region" description="Helical" evidence="1">
    <location>
        <begin position="114"/>
        <end position="136"/>
    </location>
</feature>
<dbReference type="PANTHER" id="PTHR37992">
    <property type="entry name" value="EXPRESSED PROTEIN"/>
    <property type="match status" value="1"/>
</dbReference>
<dbReference type="Proteomes" id="UP000765509">
    <property type="component" value="Unassembled WGS sequence"/>
</dbReference>
<feature type="transmembrane region" description="Helical" evidence="1">
    <location>
        <begin position="278"/>
        <end position="298"/>
    </location>
</feature>
<proteinExistence type="predicted"/>
<feature type="transmembrane region" description="Helical" evidence="1">
    <location>
        <begin position="38"/>
        <end position="58"/>
    </location>
</feature>
<dbReference type="AlphaFoldDB" id="A0A9Q3HPQ5"/>
<keyword evidence="1" id="KW-0472">Membrane</keyword>
<evidence type="ECO:0000313" key="3">
    <source>
        <dbReference type="Proteomes" id="UP000765509"/>
    </source>
</evidence>
<feature type="transmembrane region" description="Helical" evidence="1">
    <location>
        <begin position="176"/>
        <end position="195"/>
    </location>
</feature>
<gene>
    <name evidence="2" type="ORF">O181_049065</name>
</gene>
<protein>
    <submittedName>
        <fullName evidence="2">Uncharacterized protein</fullName>
    </submittedName>
</protein>
<sequence>MTTAQSHLNHAQDHHPAIYDPSSDIIPVEQNDIIRLQIFIPLATLTAIFSNLVSALLIKPSMSDINDLYYTLLTPNSTMIGCYWIVIFACQVAMSFMVVFTSRQRYRTENTKQTFVHAVGMPYVLGLFIFALWPMFWAAELFLGSTILLVVLLFITTYTLHSIWRHSPPSFISRPFSYIFIYLPVHLFQAVVFTVDLPQSLLITLKWYRSPIDHSWEPNHTTHTWIIFAIVLLLGLTNAYVIYRAKDFVRTVAVVYLTTSVLVKGSNSLGKVSEAPHVYSALVAVAATCMVSFIASFVDLGPDRGRIVLLDEQERRQHVAPT</sequence>